<feature type="compositionally biased region" description="Gly residues" evidence="1">
    <location>
        <begin position="278"/>
        <end position="300"/>
    </location>
</feature>
<name>A0A075UKE8_9PSEU</name>
<organism evidence="2 3">
    <name type="scientific">Amycolatopsis japonica</name>
    <dbReference type="NCBI Taxonomy" id="208439"/>
    <lineage>
        <taxon>Bacteria</taxon>
        <taxon>Bacillati</taxon>
        <taxon>Actinomycetota</taxon>
        <taxon>Actinomycetes</taxon>
        <taxon>Pseudonocardiales</taxon>
        <taxon>Pseudonocardiaceae</taxon>
        <taxon>Amycolatopsis</taxon>
        <taxon>Amycolatopsis japonica group</taxon>
    </lineage>
</organism>
<evidence type="ECO:0008006" key="4">
    <source>
        <dbReference type="Google" id="ProtNLM"/>
    </source>
</evidence>
<feature type="region of interest" description="Disordered" evidence="1">
    <location>
        <begin position="235"/>
        <end position="443"/>
    </location>
</feature>
<feature type="compositionally biased region" description="Polar residues" evidence="1">
    <location>
        <begin position="168"/>
        <end position="179"/>
    </location>
</feature>
<dbReference type="AlphaFoldDB" id="A0A075UKE8"/>
<protein>
    <recommendedName>
        <fullName evidence="4">PPE family domain-containing protein</fullName>
    </recommendedName>
</protein>
<gene>
    <name evidence="2" type="ORF">AJAP_08585</name>
</gene>
<dbReference type="Proteomes" id="UP000028492">
    <property type="component" value="Chromosome"/>
</dbReference>
<sequence>MASYTRFSLDEQLNILRGEIAHTYPALKQASEMWKSVQTWLNPASRSLRESTNALEPFWDDEAGRRMVQWLRDTHTGSLGPWERAAAESHVVEHIDKLTAMLILNAFTFASEATKAANDPDYEETARSVVGAKLDEMATQYLRTGQAMLAARSRPWNGARGEVDPGVDTSSSPAGPGTQNPASPTSPSNPAPGQETPANPDQPQSPTEDPLQDALEAAPGALDALTSALESLQQLAGGGQSIPEPAALPDPTGGLPSWDPSSMSPSGLGDPSGMPSLAGGGGDLPGGGGGAGGPGTGLGAGTTAANPVSPSGTGAVGTALPPVATGTGARSAAGTAGSGAMPPMYPPQSAGARGSGGGVNPGNADRATGRQRERKPGGTPGVSLMGRAGKGRAAKGAAAPSAPPGARRDWDTENDGVQLLDEELWQVDPVHKNQEEPRFHAGR</sequence>
<dbReference type="STRING" id="208439.AJAP_08585"/>
<feature type="region of interest" description="Disordered" evidence="1">
    <location>
        <begin position="152"/>
        <end position="211"/>
    </location>
</feature>
<dbReference type="EMBL" id="CP008953">
    <property type="protein sequence ID" value="AIG74617.1"/>
    <property type="molecule type" value="Genomic_DNA"/>
</dbReference>
<dbReference type="HOGENOM" id="CLU_617705_0_0_11"/>
<feature type="compositionally biased region" description="Basic and acidic residues" evidence="1">
    <location>
        <begin position="429"/>
        <end position="443"/>
    </location>
</feature>
<evidence type="ECO:0000313" key="2">
    <source>
        <dbReference type="EMBL" id="AIG74617.1"/>
    </source>
</evidence>
<keyword evidence="3" id="KW-1185">Reference proteome</keyword>
<feature type="compositionally biased region" description="Polar residues" evidence="1">
    <location>
        <begin position="196"/>
        <end position="207"/>
    </location>
</feature>
<evidence type="ECO:0000313" key="3">
    <source>
        <dbReference type="Proteomes" id="UP000028492"/>
    </source>
</evidence>
<accession>A0A075UKE8</accession>
<evidence type="ECO:0000256" key="1">
    <source>
        <dbReference type="SAM" id="MobiDB-lite"/>
    </source>
</evidence>
<reference evidence="2 3" key="1">
    <citation type="journal article" date="2014" name="J. Biotechnol.">
        <title>Complete genome sequence of the actinobacterium Amycolatopsis japonica MG417-CF17(T) (=DSM 44213T) producing (S,S)-N,N'-ethylenediaminedisuccinic acid.</title>
        <authorList>
            <person name="Stegmann E."/>
            <person name="Albersmeier A."/>
            <person name="Spohn M."/>
            <person name="Gert H."/>
            <person name="Weber T."/>
            <person name="Wohlleben W."/>
            <person name="Kalinowski J."/>
            <person name="Ruckert C."/>
        </authorList>
    </citation>
    <scope>NUCLEOTIDE SEQUENCE [LARGE SCALE GENOMIC DNA]</scope>
    <source>
        <strain evidence="3">MG417-CF17 (DSM 44213)</strain>
    </source>
</reference>
<feature type="compositionally biased region" description="Low complexity" evidence="1">
    <location>
        <begin position="180"/>
        <end position="192"/>
    </location>
</feature>
<dbReference type="KEGG" id="aja:AJAP_08585"/>
<feature type="compositionally biased region" description="Low complexity" evidence="1">
    <location>
        <begin position="324"/>
        <end position="340"/>
    </location>
</feature>
<dbReference type="RefSeq" id="WP_038509466.1">
    <property type="nucleotide sequence ID" value="NZ_CP008953.1"/>
</dbReference>
<proteinExistence type="predicted"/>
<feature type="compositionally biased region" description="Basic and acidic residues" evidence="1">
    <location>
        <begin position="367"/>
        <end position="376"/>
    </location>
</feature>